<dbReference type="InterPro" id="IPR038726">
    <property type="entry name" value="PDDEXK_AddAB-type"/>
</dbReference>
<proteinExistence type="predicted"/>
<feature type="domain" description="PD-(D/E)XK endonuclease-like" evidence="1">
    <location>
        <begin position="11"/>
        <end position="249"/>
    </location>
</feature>
<name>A0A2M7QDW5_9BACT</name>
<accession>A0A2M7QDW5</accession>
<dbReference type="AlphaFoldDB" id="A0A2M7QDW5"/>
<organism evidence="2 3">
    <name type="scientific">Candidatus Roizmanbacteria bacterium CG_4_10_14_0_8_um_filter_39_9</name>
    <dbReference type="NCBI Taxonomy" id="1974829"/>
    <lineage>
        <taxon>Bacteria</taxon>
        <taxon>Candidatus Roizmaniibacteriota</taxon>
    </lineage>
</organism>
<evidence type="ECO:0000259" key="1">
    <source>
        <dbReference type="Pfam" id="PF12705"/>
    </source>
</evidence>
<evidence type="ECO:0000313" key="3">
    <source>
        <dbReference type="Proteomes" id="UP000230108"/>
    </source>
</evidence>
<dbReference type="Proteomes" id="UP000230108">
    <property type="component" value="Unassembled WGS sequence"/>
</dbReference>
<gene>
    <name evidence="2" type="ORF">COY90_00795</name>
</gene>
<sequence>MAEDKYTAVWVSHTSINDFLACPRAYYLKNVYKDPKTNHKIKIMSPPLALGSIVHEVLESLSILPTEERFKVSLIEKFHKAWAKVSGLKGGFTSIETEDAYKKRGEEMLLRVMQNPGPLKSLAVKIKMNLPYYWISKEDNIILCGKLDWLEYDKDTDSVHIIDFKTSKNEEDDDSLQLPIYCLLAINCQTKPVSSVHYWYLEKSSELTTKPVPNLKEYEEKIYEIAKRMKIARQLNIFKCSEKSGCYACRPFEVILKGEARYVGVGSYREDVYIIDADAQKRQESVIL</sequence>
<dbReference type="Pfam" id="PF12705">
    <property type="entry name" value="PDDEXK_1"/>
    <property type="match status" value="1"/>
</dbReference>
<protein>
    <recommendedName>
        <fullName evidence="1">PD-(D/E)XK endonuclease-like domain-containing protein</fullName>
    </recommendedName>
</protein>
<comment type="caution">
    <text evidence="2">The sequence shown here is derived from an EMBL/GenBank/DDBJ whole genome shotgun (WGS) entry which is preliminary data.</text>
</comment>
<reference evidence="3" key="1">
    <citation type="submission" date="2017-09" db="EMBL/GenBank/DDBJ databases">
        <title>Depth-based differentiation of microbial function through sediment-hosted aquifers and enrichment of novel symbionts in the deep terrestrial subsurface.</title>
        <authorList>
            <person name="Probst A.J."/>
            <person name="Ladd B."/>
            <person name="Jarett J.K."/>
            <person name="Geller-Mcgrath D.E."/>
            <person name="Sieber C.M.K."/>
            <person name="Emerson J.B."/>
            <person name="Anantharaman K."/>
            <person name="Thomas B.C."/>
            <person name="Malmstrom R."/>
            <person name="Stieglmeier M."/>
            <person name="Klingl A."/>
            <person name="Woyke T."/>
            <person name="Ryan C.M."/>
            <person name="Banfield J.F."/>
        </authorList>
    </citation>
    <scope>NUCLEOTIDE SEQUENCE [LARGE SCALE GENOMIC DNA]</scope>
</reference>
<evidence type="ECO:0000313" key="2">
    <source>
        <dbReference type="EMBL" id="PIY69415.1"/>
    </source>
</evidence>
<dbReference type="EMBL" id="PFLF01000022">
    <property type="protein sequence ID" value="PIY69415.1"/>
    <property type="molecule type" value="Genomic_DNA"/>
</dbReference>
<dbReference type="InterPro" id="IPR011604">
    <property type="entry name" value="PDDEXK-like_dom_sf"/>
</dbReference>
<dbReference type="Gene3D" id="3.90.320.10">
    <property type="match status" value="1"/>
</dbReference>